<name>A0AAN8X4L6_HALRR</name>
<feature type="compositionally biased region" description="Basic residues" evidence="1">
    <location>
        <begin position="1997"/>
        <end position="2010"/>
    </location>
</feature>
<feature type="region of interest" description="Disordered" evidence="1">
    <location>
        <begin position="1871"/>
        <end position="2044"/>
    </location>
</feature>
<feature type="region of interest" description="Disordered" evidence="1">
    <location>
        <begin position="747"/>
        <end position="781"/>
    </location>
</feature>
<reference evidence="2 3" key="1">
    <citation type="submission" date="2023-11" db="EMBL/GenBank/DDBJ databases">
        <title>Halocaridina rubra genome assembly.</title>
        <authorList>
            <person name="Smith C."/>
        </authorList>
    </citation>
    <scope>NUCLEOTIDE SEQUENCE [LARGE SCALE GENOMIC DNA]</scope>
    <source>
        <strain evidence="2">EP-1</strain>
        <tissue evidence="2">Whole</tissue>
    </source>
</reference>
<feature type="compositionally biased region" description="Low complexity" evidence="1">
    <location>
        <begin position="272"/>
        <end position="281"/>
    </location>
</feature>
<feature type="compositionally biased region" description="Basic and acidic residues" evidence="1">
    <location>
        <begin position="314"/>
        <end position="325"/>
    </location>
</feature>
<feature type="compositionally biased region" description="Acidic residues" evidence="1">
    <location>
        <begin position="614"/>
        <end position="623"/>
    </location>
</feature>
<feature type="region of interest" description="Disordered" evidence="1">
    <location>
        <begin position="1798"/>
        <end position="1834"/>
    </location>
</feature>
<feature type="compositionally biased region" description="Basic and acidic residues" evidence="1">
    <location>
        <begin position="1592"/>
        <end position="1617"/>
    </location>
</feature>
<feature type="region of interest" description="Disordered" evidence="1">
    <location>
        <begin position="244"/>
        <end position="295"/>
    </location>
</feature>
<feature type="non-terminal residue" evidence="2">
    <location>
        <position position="1"/>
    </location>
</feature>
<feature type="region of interest" description="Disordered" evidence="1">
    <location>
        <begin position="568"/>
        <end position="602"/>
    </location>
</feature>
<feature type="compositionally biased region" description="Basic and acidic residues" evidence="1">
    <location>
        <begin position="827"/>
        <end position="852"/>
    </location>
</feature>
<feature type="compositionally biased region" description="Basic residues" evidence="1">
    <location>
        <begin position="1000"/>
        <end position="1011"/>
    </location>
</feature>
<feature type="compositionally biased region" description="Basic and acidic residues" evidence="1">
    <location>
        <begin position="1369"/>
        <end position="1381"/>
    </location>
</feature>
<evidence type="ECO:0000313" key="2">
    <source>
        <dbReference type="EMBL" id="KAK7077806.1"/>
    </source>
</evidence>
<feature type="region of interest" description="Disordered" evidence="1">
    <location>
        <begin position="816"/>
        <end position="1051"/>
    </location>
</feature>
<feature type="compositionally biased region" description="Basic and acidic residues" evidence="1">
    <location>
        <begin position="2022"/>
        <end position="2044"/>
    </location>
</feature>
<feature type="compositionally biased region" description="Low complexity" evidence="1">
    <location>
        <begin position="202"/>
        <end position="211"/>
    </location>
</feature>
<feature type="region of interest" description="Disordered" evidence="1">
    <location>
        <begin position="1582"/>
        <end position="1619"/>
    </location>
</feature>
<keyword evidence="3" id="KW-1185">Reference proteome</keyword>
<feature type="compositionally biased region" description="Basic and acidic residues" evidence="1">
    <location>
        <begin position="1283"/>
        <end position="1302"/>
    </location>
</feature>
<sequence>PSPCKKKSLLPACLRGRVPSDENIYSKSQSAHTSPAHRKGQETIDYEDDNYFRRRPKTICYTDPRRLAALDDSLAKSGRVPRPRSDAGNASYESYLNEEAGGGDAGRRPTQLAITSGEYHSTEIYQDDADTKEGYTIRRTAFTQPNTPDLGHSTRFHQVTTPEVFLDDRPQKHVSFQKAMSRSATVGGLEDHGGITREDSGRGSVKSGGSRSQERLLDGRRTPDYMEQRALDQLLAPVLTKALLQEPGHKKHRKEEGKKKPGGLQVNSEAGSRSSSRSRTPSLRRKKPEKVTIGIQTDEIELCDDIILEGSVHTNEEKDVSEREKKSAKKQKKSKKKTSEDINIEPPFKAGTVQFSDQTTESAHANESADVSVKLTKKPKRKSESSKHLIEKEINHSKSNIVIEASDKMDVKHIKDSKCKPKNATSHQVSKHDPRPPDTTKVSLGMQTEDVSLPLTSSSIFMTEELDTSTDWHGLESSFDWHTSAGSLAWHTDASSFAWQTDASSYCRQTPSSLSFRADTSSFAPESCEEMVEDDSEEEENILNMNIDLIREKGLGDELLDQCKDDTHMEREKESNIAEANPVGDQSSGNLHDTHSSLNQEVPRNLHDTAKETEDGDINDSQDADIPHKEQDTEVLVRRLRFRRQLAEDFLLQQKNVHSDISEKQASNKDVLAGLTIDSSPKVRKAETIAKEDISSTSTFPKNSKKAGDSVRHNHSSKTSSSQKEELLPLETSRTWPKSLVEAERSDDIDLKTLQDMSHSHTGTGKKKNEEKPSHKTSWLEINLTKRETERAETPKCFQISNSQLNQLTENESAKLSINKKTKLKKQKEDISDDYPKSDHDYNEDIANDHPAKKPSSKSESSHSSHRRKKTSLKDSSDSSASHHPADKTQNHLKINEKSKHSLDKVRENLPLESPRISSSTDTSSAWPVSNSSEKQVKKAKKGYENAQGQKKDKSPLHITEEATLKETSEETCEQKEVPLQETDANTEKDSNAVGTSSLRRGRSLRRRKSKSIQTEFSYDDPEQVTPDGMNDGSDLAKESAKESSVDNYPTEQDVLELSKPNSSLEACQNKKLHNIDKEHIIDSKLETLSIVTTTSSLRRMKKVRKATISTQTEEIPDDIDIFPPVDDQIDSVSVRTSSLRRIRKAEKKSVEVQTDESFIICFENLHMSIFDFDEFRGEGGTSGVPKHSDSLIYVNIPAAFLEIGESGNDADISDDGSDDEADSGLLVDVNKKACMKNSDSNVLKICDKEEENSNVAAMEENRNTIRRKNSQEDGSTECSVPLEHDDHFTRTSLEENDKNEDTETLNGEKGSISDTESKSKATLHISDVESETDEEQEGKTESSRYVTEPEKGEIDGDVTIESDEEREDASASHEVHRAVSDIENDESESIDEKDDDIPNNKEDIPISSCRNVKTVEEKSEYLNLQDTSDVKEQELVSLKQESLDMDVLVAGISNTEIPNYPCTLTEENLVENQTFEDDSSDEDEDFNRYILDQHHCVDYEKKDNSDISNKEKSDSKVDSGDEECLNAIDQVCEHKSDISDHELIASESKNLEEDAEVKRHKQLYSPLGDGKEQCNEECPKVVVTDDGNMQEPDKIANKRTDNQERDDSEDETKGISDEEVIESRWYFGAQDKTFEIMEGSEETKRQDTVIHCPSEAKDGTSDAMMAAEACENRGSKELKADDRVLNARKQFKEMRTFGKGHFSEGDCGIAGIVQYQSDDEETCKESGSENISSEILSTDIVDEETSPDKTFSGTKDEVLSTKVLLTDNVETEYIENYSKDDSDFVINETELNSVVEEIQEPVSVDDDHHEAAGSRERSPGSTKSGESSLSPRYQHDAVSLAMAAEYGCTLSEEEDDEVIVFTYKKVRQTRNDDDRLCRSEENLLQQDREVEGQSTQRDGNDLEVKNADFKDDRSSSPVTKGKEDNIPIIPDGTKSVKPKKRQPSKEPVENKASEEKTLLLRDQREVSNSECNVDEEIQPSKVTNEMQEEEKNLDLKKKKKRPRNRKKKNKTDNSEFVISEKLTEDDARKIESDKSNNAKKETK</sequence>
<proteinExistence type="predicted"/>
<gene>
    <name evidence="2" type="ORF">SK128_028551</name>
</gene>
<feature type="region of interest" description="Disordered" evidence="1">
    <location>
        <begin position="177"/>
        <end position="220"/>
    </location>
</feature>
<feature type="compositionally biased region" description="Basic and acidic residues" evidence="1">
    <location>
        <begin position="1806"/>
        <end position="1819"/>
    </location>
</feature>
<evidence type="ECO:0000256" key="1">
    <source>
        <dbReference type="SAM" id="MobiDB-lite"/>
    </source>
</evidence>
<feature type="region of interest" description="Disordered" evidence="1">
    <location>
        <begin position="415"/>
        <end position="443"/>
    </location>
</feature>
<feature type="compositionally biased region" description="Basic and acidic residues" evidence="1">
    <location>
        <begin position="1501"/>
        <end position="1520"/>
    </location>
</feature>
<dbReference type="Proteomes" id="UP001381693">
    <property type="component" value="Unassembled WGS sequence"/>
</dbReference>
<feature type="compositionally biased region" description="Acidic residues" evidence="1">
    <location>
        <begin position="1356"/>
        <end position="1368"/>
    </location>
</feature>
<feature type="region of interest" description="Disordered" evidence="1">
    <location>
        <begin position="1501"/>
        <end position="1523"/>
    </location>
</feature>
<dbReference type="EMBL" id="JAXCGZ010008237">
    <property type="protein sequence ID" value="KAK7077806.1"/>
    <property type="molecule type" value="Genomic_DNA"/>
</dbReference>
<feature type="compositionally biased region" description="Basic and acidic residues" evidence="1">
    <location>
        <begin position="1899"/>
        <end position="1926"/>
    </location>
</feature>
<feature type="compositionally biased region" description="Basic and acidic residues" evidence="1">
    <location>
        <begin position="1944"/>
        <end position="1968"/>
    </location>
</feature>
<protein>
    <submittedName>
        <fullName evidence="2">Uncharacterized protein</fullName>
    </submittedName>
</protein>
<feature type="region of interest" description="Disordered" evidence="1">
    <location>
        <begin position="1724"/>
        <end position="1754"/>
    </location>
</feature>
<feature type="compositionally biased region" description="Basic and acidic residues" evidence="1">
    <location>
        <begin position="950"/>
        <end position="979"/>
    </location>
</feature>
<feature type="region of interest" description="Disordered" evidence="1">
    <location>
        <begin position="311"/>
        <end position="391"/>
    </location>
</feature>
<feature type="compositionally biased region" description="Polar residues" evidence="1">
    <location>
        <begin position="584"/>
        <end position="602"/>
    </location>
</feature>
<feature type="region of interest" description="Disordered" evidence="1">
    <location>
        <begin position="19"/>
        <end position="49"/>
    </location>
</feature>
<feature type="compositionally biased region" description="Basic and acidic residues" evidence="1">
    <location>
        <begin position="382"/>
        <end position="391"/>
    </location>
</feature>
<feature type="region of interest" description="Disordered" evidence="1">
    <location>
        <begin position="1260"/>
        <end position="1406"/>
    </location>
</feature>
<feature type="compositionally biased region" description="Basic and acidic residues" evidence="1">
    <location>
        <begin position="1035"/>
        <end position="1045"/>
    </location>
</feature>
<feature type="compositionally biased region" description="Basic and acidic residues" evidence="1">
    <location>
        <begin position="1338"/>
        <end position="1355"/>
    </location>
</feature>
<feature type="compositionally biased region" description="Polar residues" evidence="1">
    <location>
        <begin position="1820"/>
        <end position="1832"/>
    </location>
</feature>
<feature type="non-terminal residue" evidence="2">
    <location>
        <position position="2044"/>
    </location>
</feature>
<organism evidence="2 3">
    <name type="scientific">Halocaridina rubra</name>
    <name type="common">Hawaiian red shrimp</name>
    <dbReference type="NCBI Taxonomy" id="373956"/>
    <lineage>
        <taxon>Eukaryota</taxon>
        <taxon>Metazoa</taxon>
        <taxon>Ecdysozoa</taxon>
        <taxon>Arthropoda</taxon>
        <taxon>Crustacea</taxon>
        <taxon>Multicrustacea</taxon>
        <taxon>Malacostraca</taxon>
        <taxon>Eumalacostraca</taxon>
        <taxon>Eucarida</taxon>
        <taxon>Decapoda</taxon>
        <taxon>Pleocyemata</taxon>
        <taxon>Caridea</taxon>
        <taxon>Atyoidea</taxon>
        <taxon>Atyidae</taxon>
        <taxon>Halocaridina</taxon>
    </lineage>
</organism>
<feature type="compositionally biased region" description="Basic residues" evidence="1">
    <location>
        <begin position="326"/>
        <end position="336"/>
    </location>
</feature>
<feature type="compositionally biased region" description="Basic and acidic residues" evidence="1">
    <location>
        <begin position="1871"/>
        <end position="1892"/>
    </location>
</feature>
<feature type="region of interest" description="Disordered" evidence="1">
    <location>
        <begin position="611"/>
        <end position="630"/>
    </location>
</feature>
<evidence type="ECO:0000313" key="3">
    <source>
        <dbReference type="Proteomes" id="UP001381693"/>
    </source>
</evidence>
<feature type="compositionally biased region" description="Basic and acidic residues" evidence="1">
    <location>
        <begin position="189"/>
        <end position="201"/>
    </location>
</feature>
<comment type="caution">
    <text evidence="2">The sequence shown here is derived from an EMBL/GenBank/DDBJ whole genome shotgun (WGS) entry which is preliminary data.</text>
</comment>
<feature type="region of interest" description="Disordered" evidence="1">
    <location>
        <begin position="688"/>
        <end position="731"/>
    </location>
</feature>
<feature type="compositionally biased region" description="Polar residues" evidence="1">
    <location>
        <begin position="353"/>
        <end position="365"/>
    </location>
</feature>
<accession>A0AAN8X4L6</accession>
<feature type="region of interest" description="Disordered" evidence="1">
    <location>
        <begin position="71"/>
        <end position="110"/>
    </location>
</feature>
<feature type="compositionally biased region" description="Basic and acidic residues" evidence="1">
    <location>
        <begin position="884"/>
        <end position="910"/>
    </location>
</feature>
<feature type="compositionally biased region" description="Polar residues" evidence="1">
    <location>
        <begin position="23"/>
        <end position="33"/>
    </location>
</feature>
<feature type="compositionally biased region" description="Acidic residues" evidence="1">
    <location>
        <begin position="1383"/>
        <end position="1396"/>
    </location>
</feature>